<protein>
    <submittedName>
        <fullName evidence="2">Nuclear transport factor 2 family protein</fullName>
    </submittedName>
</protein>
<gene>
    <name evidence="2" type="ORF">FHQ09_09190</name>
</gene>
<dbReference type="Pfam" id="PF12680">
    <property type="entry name" value="SnoaL_2"/>
    <property type="match status" value="1"/>
</dbReference>
<evidence type="ECO:0000313" key="2">
    <source>
        <dbReference type="EMBL" id="TNM55359.1"/>
    </source>
</evidence>
<dbReference type="Proteomes" id="UP000314223">
    <property type="component" value="Unassembled WGS sequence"/>
</dbReference>
<dbReference type="SUPFAM" id="SSF54427">
    <property type="entry name" value="NTF2-like"/>
    <property type="match status" value="1"/>
</dbReference>
<dbReference type="RefSeq" id="WP_139468490.1">
    <property type="nucleotide sequence ID" value="NZ_VDMQ01000004.1"/>
</dbReference>
<evidence type="ECO:0000259" key="1">
    <source>
        <dbReference type="Pfam" id="PF12680"/>
    </source>
</evidence>
<dbReference type="InterPro" id="IPR037401">
    <property type="entry name" value="SnoaL-like"/>
</dbReference>
<feature type="domain" description="SnoaL-like" evidence="1">
    <location>
        <begin position="8"/>
        <end position="104"/>
    </location>
</feature>
<dbReference type="AlphaFoldDB" id="A0A5C4X4H9"/>
<dbReference type="EMBL" id="VDMQ01000004">
    <property type="protein sequence ID" value="TNM55359.1"/>
    <property type="molecule type" value="Genomic_DNA"/>
</dbReference>
<dbReference type="InterPro" id="IPR032710">
    <property type="entry name" value="NTF2-like_dom_sf"/>
</dbReference>
<dbReference type="Gene3D" id="3.10.450.50">
    <property type="match status" value="1"/>
</dbReference>
<organism evidence="2 3">
    <name type="scientific">Brevibacterium sediminis</name>
    <dbReference type="NCBI Taxonomy" id="1857024"/>
    <lineage>
        <taxon>Bacteria</taxon>
        <taxon>Bacillati</taxon>
        <taxon>Actinomycetota</taxon>
        <taxon>Actinomycetes</taxon>
        <taxon>Micrococcales</taxon>
        <taxon>Brevibacteriaceae</taxon>
        <taxon>Brevibacterium</taxon>
    </lineage>
</organism>
<sequence>MNQTPNLVQRHINAFNVRDVDALLADFAPSAVWITGDYTVPEGQLRDFFTSAMESLTPQLTLRRAINGGDVVAIEMTEQWTHDATAKSADLIAVFDLDDGKISRARIYREGTADP</sequence>
<evidence type="ECO:0000313" key="3">
    <source>
        <dbReference type="Proteomes" id="UP000314223"/>
    </source>
</evidence>
<proteinExistence type="predicted"/>
<reference evidence="2 3" key="1">
    <citation type="submission" date="2019-06" db="EMBL/GenBank/DDBJ databases">
        <authorList>
            <person name="Mardanova A.M."/>
            <person name="Pudova D.S."/>
            <person name="Shagimardanova E.I."/>
            <person name="Gogoleva N.E."/>
            <person name="Lutfullin M.T."/>
            <person name="Hadieva G.F."/>
            <person name="Sharipova M.R."/>
        </authorList>
    </citation>
    <scope>NUCLEOTIDE SEQUENCE [LARGE SCALE GENOMIC DNA]</scope>
    <source>
        <strain evidence="2 3">MG-1</strain>
    </source>
</reference>
<name>A0A5C4X4H9_9MICO</name>
<accession>A0A5C4X4H9</accession>
<comment type="caution">
    <text evidence="2">The sequence shown here is derived from an EMBL/GenBank/DDBJ whole genome shotgun (WGS) entry which is preliminary data.</text>
</comment>